<keyword evidence="2" id="KW-0472">Membrane</keyword>
<evidence type="ECO:0000256" key="2">
    <source>
        <dbReference type="SAM" id="Phobius"/>
    </source>
</evidence>
<reference evidence="4 5" key="1">
    <citation type="journal article" date="2012" name="Eukaryot. Cell">
        <title>Draft genome sequence of CBS 2479, the standard type strain of Trichosporon asahii.</title>
        <authorList>
            <person name="Yang R.Y."/>
            <person name="Li H.T."/>
            <person name="Zhu H."/>
            <person name="Zhou G.P."/>
            <person name="Wang M."/>
            <person name="Wang L."/>
        </authorList>
    </citation>
    <scope>NUCLEOTIDE SEQUENCE [LARGE SCALE GENOMIC DNA]</scope>
    <source>
        <strain evidence="5">ATCC 90039 / CBS 2479 / JCM 2466 / KCTC 7840 / NCYC 2677 / UAMH 7654</strain>
    </source>
</reference>
<dbReference type="HOGENOM" id="CLU_000463_0_0_1"/>
<feature type="region of interest" description="Disordered" evidence="1">
    <location>
        <begin position="1136"/>
        <end position="1168"/>
    </location>
</feature>
<feature type="compositionally biased region" description="Low complexity" evidence="1">
    <location>
        <begin position="1148"/>
        <end position="1163"/>
    </location>
</feature>
<evidence type="ECO:0000259" key="3">
    <source>
        <dbReference type="Pfam" id="PF21678"/>
    </source>
</evidence>
<feature type="transmembrane region" description="Helical" evidence="2">
    <location>
        <begin position="12"/>
        <end position="30"/>
    </location>
</feature>
<dbReference type="InterPro" id="IPR029636">
    <property type="entry name" value="Csf1"/>
</dbReference>
<accession>J5TNT6</accession>
<comment type="caution">
    <text evidence="4">The sequence shown here is derived from an EMBL/GenBank/DDBJ whole genome shotgun (WGS) entry which is preliminary data.</text>
</comment>
<feature type="region of interest" description="Disordered" evidence="1">
    <location>
        <begin position="137"/>
        <end position="185"/>
    </location>
</feature>
<evidence type="ECO:0000313" key="5">
    <source>
        <dbReference type="Proteomes" id="UP000002748"/>
    </source>
</evidence>
<feature type="compositionally biased region" description="Low complexity" evidence="1">
    <location>
        <begin position="3190"/>
        <end position="3205"/>
    </location>
</feature>
<sequence>MTVLNSPVNWLFIVELVVIVIVTTAFLFYWNRILGLTLGAIIRLGIWNTYNAYLDIGSLQISPLAGRIAFRNVDYRSSNLSGHVVDGNLTFRFWIFRVRQGDSSDNNAKRGFELFVYNRTPAYENIVERMRKHEGSDGVTFTVGGETEGLRQRKTPMSRETTNSSSRRKEETTTEGTATTAEPQLKDSDAANEGFMSRAFGAGLSWAASVLPIEVRVHQGSVTLGSDATPMVVILDTKHANGTIEMSEPRSPYDWYRLSFNFHLQEMNILMRTNHDYTGTLLAHGKRVYDDLLEQDSAIKEEPPSEVASRSGFRGLLKKFPALLDSRFAARPIAVQQPTGQWKGLARYRLEDDGVPVVKVTREERQYAKVTTLLTTSLFDLSYYYDVGGPAPKVSEAVRIDPMDNIGNVDLPPEYGIDLAIHGGSINYGPWTDRQRDALLKAFTPSIFFDTEPKARLSPGESRVPISMVVKIAMKEKMTLRIPTREPSKDWMYDGAHGDVERKYGWLDVVVGANSVIHYDQGQIATKEGYHSYIALYLDELDIASSVNLQSFAVARTCNRNWGIDLTLDTPDLLLMREHINLFTDLAKDWSSGPPSDFHHFVPMHYSFHVSLINYKVHLFINDFNIVDAPRSMDSNAFLDIHGPRIETYAAVASTRYRPEFSSVPFTVDAKDVLVDVRLPSWDTHRTFNPEPSLEVGRVGDITVSGSYRYYATHSPDHQEKLKLTLDAENVAFKALGWVVRRIFCVKDNYFGTFTQFSTMQEFLEKFDHSPDAVGDPIVEKYRPGRSDSFAVNLTVNVRDSMVVMSDEIYGCDKGIVIPVPQLQLDLRNNEYQMDMSVDLAPTYVVACNDLEQCHLSGVPPLARDQDVVFVEGLDIKANRLFGPQPKGTTYVCLWELSIGHISAFLSPEFKDTLAAVGSAVGYNYTDRDNAPSAVYIAKTPPDATFVKLSIQRVTALLTAGTAGVAIELPQGVFIDTSSVASQACRSVQGLGVPCASIHVLRKRDGHKTWQPVGSVSTGLAMDTYKVPPGWKEDAEKQQEFLREQDAATKRVPYLYGEKDDPAYGRHENEIYVPRPRPMEPSWDDETSLYTYEEANDDSSSAGEVDEIDDQAIPRVSRRRRAMSRARAAEVESLYHGGNSSIGDESDTCSSFSSSSASSSNTSLEEDVDPTTILENKLLTFKKIHERARRLFAHEPSTPSPFVQEPQDLFEPLCITEGAVQRISLMKTTVEITPATIEAAAYLAVGLQATSPRPEVQLDQLLTYQVDSLLKNGLPRNPKLFVINAPLAELRLVAGPSYSHPDSVTRVSINSSSSRVLSTPIVDSTKSILEATVGVGALTLTAYRNGAPAGSLALSDIPDVPVPAEPKHNKLLPYTCARALDLGVTVHQEPESLTIQSKVTALEVHSATPGVPVISNILDIWMPVIKSLPKSPEKNTAEALLYDILTQAITTSTSLSLPSFMYEASYGLHLDDQRNIRRDVGWGAIQRLRYWMRQMDQQGQFQPNVIRPSGPSMAKTIVMDLAKVDDGFGQTVETVANIPFLTKVLSKDLQAAGCAPPPTPNQIGVYVRLERGEVRHYGRQLQTDNIAWSMIKIEAASVAYANLKTYVENLPLSNVRSVISVRNIEFDLKDSSFAANEAIIRHIDAHRKEIKELKVVEAVEGASTVVIDVHLDRFKSGLTFGGMRGETSLDHGQVAVTLERRCSNANNCTLELEQRTCIFNCAALESVLAKCPDDPRDESAPVPIITAALRGIKAGMATNFNSQDHLLSFQRVLVGLESLDFDSRPQLKHFYEFVQDWRKRFWPLYEPYWKKFEAMIKKQKARLAASNSPGLPSPPPSGKKPERKPVGDKMIDGFIGKARLQLRGSEKLWLRWDMNRIYGAFRGTPESSKFGGRIDPQTIGGYSQYECIRDKQASIISLPEITGTGNYHQEDDKRHLGMNIGIGMFTGIIKPIVLDRLLSLHQKVGKDVTSIIREMKATWGDKSPKSGSSRFLKAPDSAPPKPALQWSFDAQTSIAGVRVGLRAENVPTTLMFEALDLQASASNVGRPSVEWMAKANHVGLSLRRLREKDRHAMRSAAKPLDGPRSAYMVFDFSAEEIPGNPSKLNIEFKTVHTVMHIAALSEVSDLIKSWSADLTVLREVHKDEVDDVKEEATKVFKKIEGSHMSTVSTGTQESNATAIESWLKSRVLKLGVHGFGIAIPLDEDATIDLSKRYSTNVPALLFSIRAMDLKTSRTETARFKVLNTELQFVNSFDPGQSEQFVGDFHSTDNKMKLPNIEAEAQLTSNASALLVTAHCQATDFHLCLTPEIADGIGKLVDLYELGKGQLEALEREYRAEWGKNSAAESQPESLQSKYDAQVQTTPKAVTVRMSFRFHSGLVELHRPTVAKSKRIHRDKKPEHDLVVLPSVSLWMEYMGPTSPDESARTLLFNAAVHESKNVLRPTILPFFIELVNRIERRAKSRVATNPSSTVTPAPSQIANRSPEMPLLDVGERTDRAMAKVEDAPTGKVRLRVTLRIDKSELRLSCKEDSSAYLDLKWESGGFVAATMLGGKHTTTLAGSVSGVTVFLSHEFASMGQPCVEGGAKDLAFSLALCSEEGNRERGLSIVVDTGVSAELQFATLSAWFEFACVWIENAPKFDLGNKDAPASSMTSTSAQITSTGSTSTVQTSAPCSTAVRSKLGVAALIRFRSIDFNAKLGVTNAHLKLAPVVLRTVTDGEETELDLTVGETTIQAEGEVSGNLISESLKFHTIRRSSRSGASFEADPTVLKMSIDGGDLRGAAFIGDNNIVRFRLEPSRVTLVDNWKEHAHNSKQPVALDFIVDAGQFTGVLKLPSIPRLLEKAYTVLDQISSTKATAAHRSKTFRLKQQQKRSENNNSVMVLNSSTPNTPTAEQKLNPPKVVGTAQLMKFELKGLDVGLFVNDYDDGTVADFLRFYVGKVGADLTRSRDDEQRPVRNLHLHVDFVEWQTCDGRRAAKVERHDQLAGELISAAMKHGYKVVVMLPRMTLDMGSTQEGKTVLYDFDVVWGDSDGDVKVVPKFLGFALKSFRKLHSDIQKLQLDRAKKRGDVRAQSAAALRKARKIDPNVKDPEEEATEGLTFKSRSAHSADYPLPKLRALGETTGDAAAFLDWASSQHIKNAVRMLPEYSHKFVTLPLEEGMDLLLKLYQKQLPDIEDDAASTGPARTGSIAESDAGASKGSAAGSVGRSAGGSVGGSAAGSLGRSAGGSVSGSVKGDVGGEQTKK</sequence>
<feature type="compositionally biased region" description="Polar residues" evidence="1">
    <location>
        <begin position="2462"/>
        <end position="2479"/>
    </location>
</feature>
<evidence type="ECO:0000313" key="4">
    <source>
        <dbReference type="EMBL" id="EJT51856.1"/>
    </source>
</evidence>
<dbReference type="RefSeq" id="XP_014182627.1">
    <property type="nucleotide sequence ID" value="XM_014327152.1"/>
</dbReference>
<dbReference type="VEuPathDB" id="FungiDB:A1Q1_06903"/>
<dbReference type="GO" id="GO:0016020">
    <property type="term" value="C:membrane"/>
    <property type="evidence" value="ECO:0007669"/>
    <property type="project" value="InterPro"/>
</dbReference>
<name>J5TNT6_TRIAS</name>
<dbReference type="GeneID" id="25990415"/>
<keyword evidence="2" id="KW-0812">Transmembrane</keyword>
<dbReference type="PANTHER" id="PTHR32085">
    <property type="entry name" value="PROTEIN CSF1"/>
    <property type="match status" value="1"/>
</dbReference>
<dbReference type="InterPro" id="IPR048636">
    <property type="entry name" value="Csf1_N"/>
</dbReference>
<protein>
    <submittedName>
        <fullName evidence="4">Fermentation-related protein</fullName>
    </submittedName>
</protein>
<dbReference type="Pfam" id="PF21678">
    <property type="entry name" value="Csf1_N"/>
    <property type="match status" value="1"/>
</dbReference>
<dbReference type="OrthoDB" id="10051416at2759"/>
<organism evidence="4 5">
    <name type="scientific">Trichosporon asahii var. asahii (strain ATCC 90039 / CBS 2479 / JCM 2466 / KCTC 7840 / NBRC 103889/ NCYC 2677 / UAMH 7654)</name>
    <name type="common">Yeast</name>
    <dbReference type="NCBI Taxonomy" id="1186058"/>
    <lineage>
        <taxon>Eukaryota</taxon>
        <taxon>Fungi</taxon>
        <taxon>Dikarya</taxon>
        <taxon>Basidiomycota</taxon>
        <taxon>Agaricomycotina</taxon>
        <taxon>Tremellomycetes</taxon>
        <taxon>Trichosporonales</taxon>
        <taxon>Trichosporonaceae</taxon>
        <taxon>Trichosporon</taxon>
    </lineage>
</organism>
<dbReference type="GO" id="GO:0006113">
    <property type="term" value="P:fermentation"/>
    <property type="evidence" value="ECO:0007669"/>
    <property type="project" value="InterPro"/>
</dbReference>
<feature type="region of interest" description="Disordered" evidence="1">
    <location>
        <begin position="1823"/>
        <end position="1846"/>
    </location>
</feature>
<feature type="domain" description="Csf1 N-terminal" evidence="3">
    <location>
        <begin position="26"/>
        <end position="767"/>
    </location>
</feature>
<evidence type="ECO:0000256" key="1">
    <source>
        <dbReference type="SAM" id="MobiDB-lite"/>
    </source>
</evidence>
<keyword evidence="2" id="KW-1133">Transmembrane helix</keyword>
<feature type="region of interest" description="Disordered" evidence="1">
    <location>
        <begin position="3175"/>
        <end position="3242"/>
    </location>
</feature>
<dbReference type="PANTHER" id="PTHR32085:SF3">
    <property type="entry name" value="PROTEIN CSF1"/>
    <property type="match status" value="1"/>
</dbReference>
<feature type="region of interest" description="Disordered" evidence="1">
    <location>
        <begin position="2462"/>
        <end position="2481"/>
    </location>
</feature>
<feature type="compositionally biased region" description="Gly residues" evidence="1">
    <location>
        <begin position="3206"/>
        <end position="3215"/>
    </location>
</feature>
<proteinExistence type="predicted"/>
<dbReference type="Proteomes" id="UP000002748">
    <property type="component" value="Unassembled WGS sequence"/>
</dbReference>
<dbReference type="KEGG" id="tasa:A1Q1_06903"/>
<dbReference type="EMBL" id="ALBS01000044">
    <property type="protein sequence ID" value="EJT51856.1"/>
    <property type="molecule type" value="Genomic_DNA"/>
</dbReference>
<feature type="region of interest" description="Disordered" evidence="1">
    <location>
        <begin position="1094"/>
        <end position="1119"/>
    </location>
</feature>
<gene>
    <name evidence="4" type="ORF">A1Q1_06903</name>
</gene>